<keyword evidence="17" id="KW-0342">GTP-binding</keyword>
<evidence type="ECO:0000256" key="23">
    <source>
        <dbReference type="SAM" id="Coils"/>
    </source>
</evidence>
<dbReference type="NCBIfam" id="TIGR00231">
    <property type="entry name" value="small_GTP"/>
    <property type="match status" value="1"/>
</dbReference>
<dbReference type="PROSITE" id="PS51722">
    <property type="entry name" value="G_TR_2"/>
    <property type="match status" value="1"/>
</dbReference>
<dbReference type="GO" id="GO:0002184">
    <property type="term" value="P:cytoplasmic translational termination"/>
    <property type="evidence" value="ECO:0007669"/>
    <property type="project" value="UniProtKB-ARBA"/>
</dbReference>
<dbReference type="FunFam" id="3.40.50.300:FF:000204">
    <property type="entry name" value="Translation elongation factor Tu"/>
    <property type="match status" value="1"/>
</dbReference>
<dbReference type="InterPro" id="IPR009001">
    <property type="entry name" value="Transl_elong_EF1A/Init_IF2_C"/>
</dbReference>
<evidence type="ECO:0000256" key="15">
    <source>
        <dbReference type="ARBA" id="ARBA00022917"/>
    </source>
</evidence>
<evidence type="ECO:0000256" key="19">
    <source>
        <dbReference type="ARBA" id="ARBA00048056"/>
    </source>
</evidence>
<dbReference type="InterPro" id="IPR015033">
    <property type="entry name" value="HBS1-like_N"/>
</dbReference>
<dbReference type="eggNOG" id="KOG0458">
    <property type="taxonomic scope" value="Eukaryota"/>
</dbReference>
<comment type="catalytic activity">
    <reaction evidence="20">
        <text>GTP + H2O = GDP + phosphate + H(+)</text>
        <dbReference type="Rhea" id="RHEA:19669"/>
        <dbReference type="ChEBI" id="CHEBI:15377"/>
        <dbReference type="ChEBI" id="CHEBI:15378"/>
        <dbReference type="ChEBI" id="CHEBI:37565"/>
        <dbReference type="ChEBI" id="CHEBI:43474"/>
        <dbReference type="ChEBI" id="CHEBI:58189"/>
    </reaction>
    <physiologicalReaction direction="left-to-right" evidence="20">
        <dbReference type="Rhea" id="RHEA:19670"/>
    </physiologicalReaction>
</comment>
<comment type="subcellular location">
    <subcellularLocation>
        <location evidence="3">Cytoplasm</location>
    </subcellularLocation>
    <subcellularLocation>
        <location evidence="2">Endoplasmic reticulum lumen</location>
    </subcellularLocation>
</comment>
<feature type="coiled-coil region" evidence="23">
    <location>
        <begin position="1415"/>
        <end position="1470"/>
    </location>
</feature>
<evidence type="ECO:0000256" key="2">
    <source>
        <dbReference type="ARBA" id="ARBA00004319"/>
    </source>
</evidence>
<dbReference type="InterPro" id="IPR029048">
    <property type="entry name" value="HSP70_C_sf"/>
</dbReference>
<dbReference type="STRING" id="1111077.M1VU60"/>
<dbReference type="InterPro" id="IPR009000">
    <property type="entry name" value="Transl_B-barrel_sf"/>
</dbReference>
<dbReference type="Gene3D" id="3.40.50.300">
    <property type="entry name" value="P-loop containing nucleotide triphosphate hydrolases"/>
    <property type="match status" value="1"/>
</dbReference>
<evidence type="ECO:0000256" key="5">
    <source>
        <dbReference type="ARBA" id="ARBA00007381"/>
    </source>
</evidence>
<dbReference type="CDD" id="cd01883">
    <property type="entry name" value="EF1_alpha"/>
    <property type="match status" value="1"/>
</dbReference>
<dbReference type="InterPro" id="IPR029047">
    <property type="entry name" value="HSP70_peptide-bd_sf"/>
</dbReference>
<dbReference type="FunFam" id="3.30.30.30:FF:000001">
    <property type="entry name" value="heat shock 70 kDa protein-like"/>
    <property type="match status" value="1"/>
</dbReference>
<gene>
    <name evidence="26" type="ORF">CPUR_00679</name>
</gene>
<dbReference type="InterPro" id="IPR018181">
    <property type="entry name" value="Heat_shock_70_CS"/>
</dbReference>
<evidence type="ECO:0000256" key="6">
    <source>
        <dbReference type="ARBA" id="ARBA00012554"/>
    </source>
</evidence>
<dbReference type="FunFam" id="2.40.30.10:FF:000020">
    <property type="entry name" value="Translation elongation factor EF-1"/>
    <property type="match status" value="1"/>
</dbReference>
<dbReference type="Gene3D" id="2.60.34.10">
    <property type="entry name" value="Substrate Binding Domain Of DNAk, Chain A, domain 1"/>
    <property type="match status" value="1"/>
</dbReference>
<comment type="function">
    <text evidence="1">Probably plays a role in facilitating the assembly of multimeric protein complexes inside the ER. Is required for secretory polypeptide translocation. May physically associate with SEC63 protein in the endoplasmic reticulum and this interaction may be regulated by ATP hydrolysis.</text>
</comment>
<dbReference type="GO" id="GO:0005525">
    <property type="term" value="F:GTP binding"/>
    <property type="evidence" value="ECO:0007669"/>
    <property type="project" value="UniProtKB-KW"/>
</dbReference>
<dbReference type="SUPFAM" id="SSF52540">
    <property type="entry name" value="P-loop containing nucleoside triphosphate hydrolases"/>
    <property type="match status" value="1"/>
</dbReference>
<dbReference type="GO" id="GO:0006986">
    <property type="term" value="P:response to unfolded protein"/>
    <property type="evidence" value="ECO:0007669"/>
    <property type="project" value="UniProtKB-ARBA"/>
</dbReference>
<dbReference type="HOGENOM" id="CLU_003478_0_0_1"/>
<keyword evidence="9" id="KW-0732">Signal</keyword>
<evidence type="ECO:0000256" key="4">
    <source>
        <dbReference type="ARBA" id="ARBA00007249"/>
    </source>
</evidence>
<dbReference type="Gene3D" id="1.20.1270.10">
    <property type="match status" value="1"/>
</dbReference>
<evidence type="ECO:0000256" key="10">
    <source>
        <dbReference type="ARBA" id="ARBA00022741"/>
    </source>
</evidence>
<evidence type="ECO:0000256" key="3">
    <source>
        <dbReference type="ARBA" id="ARBA00004496"/>
    </source>
</evidence>
<keyword evidence="15" id="KW-0648">Protein biosynthesis</keyword>
<dbReference type="PROSITE" id="PS00329">
    <property type="entry name" value="HSP70_2"/>
    <property type="match status" value="1"/>
</dbReference>
<evidence type="ECO:0000256" key="1">
    <source>
        <dbReference type="ARBA" id="ARBA00002226"/>
    </source>
</evidence>
<dbReference type="EMBL" id="CAGA01000003">
    <property type="protein sequence ID" value="CCE27207.1"/>
    <property type="molecule type" value="Genomic_DNA"/>
</dbReference>
<evidence type="ECO:0000256" key="13">
    <source>
        <dbReference type="ARBA" id="ARBA00022840"/>
    </source>
</evidence>
<evidence type="ECO:0000256" key="21">
    <source>
        <dbReference type="ARBA" id="ARBA00063537"/>
    </source>
</evidence>
<dbReference type="Pfam" id="PF08938">
    <property type="entry name" value="HBS1_N"/>
    <property type="match status" value="1"/>
</dbReference>
<reference evidence="26 27" key="1">
    <citation type="journal article" date="2013" name="PLoS Genet.">
        <title>Plant-symbiotic fungi as chemical engineers: Multi-genome analysis of the Clavicipitaceae reveals dynamics of alkaloid loci.</title>
        <authorList>
            <person name="Schardl C.L."/>
            <person name="Young C.A."/>
            <person name="Hesse U."/>
            <person name="Amyotte S.G."/>
            <person name="Andreeva K."/>
            <person name="Calie P.J."/>
            <person name="Fleetwood D.J."/>
            <person name="Haws D.C."/>
            <person name="Moore N."/>
            <person name="Oeser B."/>
            <person name="Panaccione D.G."/>
            <person name="Schweri K.K."/>
            <person name="Voisey C.R."/>
            <person name="Farman M.L."/>
            <person name="Jaromczyk J.W."/>
            <person name="Roe B.A."/>
            <person name="O'Sullivan D.M."/>
            <person name="Scott B."/>
            <person name="Tudzynski P."/>
            <person name="An Z."/>
            <person name="Arnaoudova E.G."/>
            <person name="Bullock C.T."/>
            <person name="Charlton N.D."/>
            <person name="Chen L."/>
            <person name="Cox M."/>
            <person name="Dinkins R.D."/>
            <person name="Florea S."/>
            <person name="Glenn A.E."/>
            <person name="Gordon A."/>
            <person name="Gueldener U."/>
            <person name="Harris D.R."/>
            <person name="Hollin W."/>
            <person name="Jaromczyk J."/>
            <person name="Johnson R.D."/>
            <person name="Khan A.K."/>
            <person name="Leistner E."/>
            <person name="Leuchtmann A."/>
            <person name="Li C."/>
            <person name="Liu J."/>
            <person name="Liu J."/>
            <person name="Liu M."/>
            <person name="Mace W."/>
            <person name="Machado C."/>
            <person name="Nagabhyru P."/>
            <person name="Pan J."/>
            <person name="Schmid J."/>
            <person name="Sugawara K."/>
            <person name="Steiner U."/>
            <person name="Takach J.E."/>
            <person name="Tanaka E."/>
            <person name="Webb J.S."/>
            <person name="Wilson E.V."/>
            <person name="Wiseman J.L."/>
            <person name="Yoshida R."/>
            <person name="Zeng Z."/>
        </authorList>
    </citation>
    <scope>NUCLEOTIDE SEQUENCE [LARGE SCALE GENOMIC DNA]</scope>
    <source>
        <strain evidence="26 27">20.1</strain>
    </source>
</reference>
<keyword evidence="14" id="KW-0810">Translation regulation</keyword>
<keyword evidence="12" id="KW-0256">Endoplasmic reticulum</keyword>
<evidence type="ECO:0000256" key="9">
    <source>
        <dbReference type="ARBA" id="ARBA00022729"/>
    </source>
</evidence>
<dbReference type="GO" id="GO:0006417">
    <property type="term" value="P:regulation of translation"/>
    <property type="evidence" value="ECO:0007669"/>
    <property type="project" value="UniProtKB-KW"/>
</dbReference>
<comment type="catalytic activity">
    <reaction evidence="19">
        <text>ATP + H2O = ADP + phosphate + H(+)</text>
        <dbReference type="Rhea" id="RHEA:13065"/>
        <dbReference type="ChEBI" id="CHEBI:15377"/>
        <dbReference type="ChEBI" id="CHEBI:15378"/>
        <dbReference type="ChEBI" id="CHEBI:30616"/>
        <dbReference type="ChEBI" id="CHEBI:43474"/>
        <dbReference type="ChEBI" id="CHEBI:456216"/>
        <dbReference type="EC" id="3.6.4.10"/>
    </reaction>
</comment>
<evidence type="ECO:0000256" key="18">
    <source>
        <dbReference type="ARBA" id="ARBA00031728"/>
    </source>
</evidence>
<name>M1VU60_CLAP2</name>
<dbReference type="InterPro" id="IPR043129">
    <property type="entry name" value="ATPase_NBD"/>
</dbReference>
<feature type="compositionally biased region" description="Polar residues" evidence="24">
    <location>
        <begin position="293"/>
        <end position="302"/>
    </location>
</feature>
<dbReference type="SUPFAM" id="SSF100920">
    <property type="entry name" value="Heat shock protein 70kD (HSP70), peptide-binding domain"/>
    <property type="match status" value="1"/>
</dbReference>
<evidence type="ECO:0000256" key="11">
    <source>
        <dbReference type="ARBA" id="ARBA00022801"/>
    </source>
</evidence>
<protein>
    <recommendedName>
        <fullName evidence="22">Elongation factor 1 alpha-like protein</fullName>
        <ecNumber evidence="6">3.6.4.10</ecNumber>
    </recommendedName>
    <alternativeName>
        <fullName evidence="7">Endoplasmic reticulum chaperone BiP</fullName>
    </alternativeName>
    <alternativeName>
        <fullName evidence="18">Immunoglobulin heavy chain-binding protein homolog</fullName>
    </alternativeName>
</protein>
<dbReference type="CDD" id="cd16267">
    <property type="entry name" value="HBS1-like_II"/>
    <property type="match status" value="1"/>
</dbReference>
<accession>M1VU60</accession>
<sequence length="1498" mass="161795">MAPADLYDEDDLYDGDEYEDEAEEGLSAEDKAAMEKGTADVKKSLGASASKVTVEQIQEALWHYFYDVDKSVAYLSKKFIAPPPPTATSKKAPEGKLNGFSFSPTLGLFVRLDGADTGLPFSTDFARPEAFPMPPPLPSPGQARGPGKSPVFSCVDFSDMPWLNTPLNRQACLVPPVRPKGGLLGGGEGAPPKMSKLQALAAARKKKNDEKKEQTKACSVETGMKRLSLSDGVQKDHVETPTYPSKKLRCNGESSPAHVALSNLALEVQESPSLSLLSHKGLKENGGTHEASPGSSMATSNGDVPRSPDFSPQVSSSKPSTFAKVLVGSAPDNRQANRPEFYAMPYAFSSSFVTNAFSTPSPDDVVLAAQAKAGKKATPAPKAAAAAATSKKVTNGNAASQDAGLANGVSKLKVSDVPPPKSKGLDVVKEYEKSNSKKSISFVVVGHVDAGKSTLMGRLLLELKFVQERTVDKYRRQAEKTGKQSFALAWVMDQRTEERERGVTIDIATNHFETPTTKFTILDAPGHRDFVPNMIAGASQADFAILVIDANTGAYEKGLKGQTKEHVLLLRSLGVQRLIVAVNKLDMVGWSQERFDEISQQVLGFLTGLGFQSKLVSFIPISGLNGDNIASKTEDAAAAWYTGSTLIEALEVSNPSTSRALTKPFRMSVSEVFRSPQQGTTTLAGRIDAGTIQIGDAVIVQPSGESAYIKSIMVDADSQEWAVAGQSVSIALTDIDPIHIRVGDILCGAVDPIPVGDTFTMRAMAFEHLMPMPVDLHRGRLHAAGQIHSIPATLDKATGEVIKKKPKVVQPGGVARVMVKLASKVPLEKAYFAMARSRSTFALGLGLLCWITLLFSPLAFVKSVQADETDNYGTVIGIDLGTTYSCVGVMQKGKVEILVNDQGNRITPSYVAFTDDERLVGDSAKNQAAANPTRTIYDIKRLIGRKFSEKDVQNDIKHFPYKVASKDGKPVVKVEVSGSEKTFTPEEVSAMVLGKMKEVAESYLGKKVTHAVVTVPAYFNDNQRQATKDAGVIAGLNVLRIVNEPTAAAIAYGLDKTQEERQIIVYDLGGGTFDVSLLSIDQGVFEVLATAGDTHLGGEDFDQRVINHFAKTYNKKNGVDITKDLKAMGKLKREAEKAKRTLSSQMSTRIEIEAFFEGNDFSETLTRAKFEELNIDLFKKTIKPVEQVLKDANVKKTEIDDIVLVGGSTRIPKVQALIEEYFGGKKASKGINPDEAVAFGAAVQAGVLSGEEGTEEIVLMDVNPLTLGIETTGGVMTKLIPRNTPIPTRKSQIFSTAADNQPVVLIQVFEGERSLTKDNNNLGKFELTGIPPAPRGVPQIEVSFELDANGILKVSAHDKGTGKQESITITNDKGRLTQEEIDRMVAEAEKFAEEDKATRERIEARNALENYTFNIKNQLNDADGLGGKIDEEEKETLTEAIKETTEWLDENGAEASAEDFEEQREKLSNVAYPITSKMYAEAGGEGATKEEGDFHDEL</sequence>
<dbReference type="Proteomes" id="UP000016801">
    <property type="component" value="Unassembled WGS sequence"/>
</dbReference>
<comment type="caution">
    <text evidence="26">The sequence shown here is derived from an EMBL/GenBank/DDBJ whole genome shotgun (WGS) entry which is preliminary data.</text>
</comment>
<dbReference type="GO" id="GO:0140662">
    <property type="term" value="F:ATP-dependent protein folding chaperone"/>
    <property type="evidence" value="ECO:0007669"/>
    <property type="project" value="InterPro"/>
</dbReference>
<dbReference type="GO" id="GO:0005524">
    <property type="term" value="F:ATP binding"/>
    <property type="evidence" value="ECO:0007669"/>
    <property type="project" value="UniProtKB-KW"/>
</dbReference>
<evidence type="ECO:0000256" key="7">
    <source>
        <dbReference type="ARBA" id="ARBA00019933"/>
    </source>
</evidence>
<keyword evidence="16" id="KW-0346">Stress response</keyword>
<feature type="region of interest" description="Disordered" evidence="24">
    <location>
        <begin position="1"/>
        <end position="34"/>
    </location>
</feature>
<dbReference type="PROSITE" id="PS01036">
    <property type="entry name" value="HSP70_3"/>
    <property type="match status" value="1"/>
</dbReference>
<evidence type="ECO:0000313" key="26">
    <source>
        <dbReference type="EMBL" id="CCE27207.1"/>
    </source>
</evidence>
<dbReference type="GO" id="GO:0005788">
    <property type="term" value="C:endoplasmic reticulum lumen"/>
    <property type="evidence" value="ECO:0007669"/>
    <property type="project" value="UniProtKB-SubCell"/>
</dbReference>
<dbReference type="SUPFAM" id="SSF50447">
    <property type="entry name" value="Translation proteins"/>
    <property type="match status" value="1"/>
</dbReference>
<keyword evidence="11" id="KW-0378">Hydrolase</keyword>
<dbReference type="NCBIfam" id="NF001413">
    <property type="entry name" value="PRK00290.1"/>
    <property type="match status" value="1"/>
</dbReference>
<evidence type="ECO:0000256" key="12">
    <source>
        <dbReference type="ARBA" id="ARBA00022824"/>
    </source>
</evidence>
<feature type="region of interest" description="Disordered" evidence="24">
    <location>
        <begin position="232"/>
        <end position="254"/>
    </location>
</feature>
<dbReference type="FunFam" id="2.60.34.10:FF:000002">
    <property type="entry name" value="Heat shock 70 kDa"/>
    <property type="match status" value="1"/>
</dbReference>
<evidence type="ECO:0000259" key="25">
    <source>
        <dbReference type="PROSITE" id="PS51722"/>
    </source>
</evidence>
<comment type="similarity">
    <text evidence="4">Belongs to the TRAFAC class translation factor GTPase superfamily. Classic translation factor GTPase family. EF-Tu/EF-1A subfamily.</text>
</comment>
<dbReference type="Gene3D" id="3.90.640.10">
    <property type="entry name" value="Actin, Chain A, domain 4"/>
    <property type="match status" value="1"/>
</dbReference>
<dbReference type="InterPro" id="IPR031157">
    <property type="entry name" value="G_TR_CS"/>
</dbReference>
<dbReference type="Gene3D" id="3.30.420.40">
    <property type="match status" value="2"/>
</dbReference>
<keyword evidence="27" id="KW-1185">Reference proteome</keyword>
<dbReference type="CDD" id="cd10241">
    <property type="entry name" value="ASKHA_NBD_HSP70_BiP"/>
    <property type="match status" value="1"/>
</dbReference>
<dbReference type="FunFam" id="3.90.640.10:FF:000153">
    <property type="entry name" value="Endoplasmic reticulum chaperone BiP"/>
    <property type="match status" value="1"/>
</dbReference>
<dbReference type="VEuPathDB" id="FungiDB:CPUR_00679"/>
<evidence type="ECO:0000256" key="17">
    <source>
        <dbReference type="ARBA" id="ARBA00023134"/>
    </source>
</evidence>
<dbReference type="GO" id="GO:0003924">
    <property type="term" value="F:GTPase activity"/>
    <property type="evidence" value="ECO:0007669"/>
    <property type="project" value="InterPro"/>
</dbReference>
<comment type="similarity">
    <text evidence="5">Belongs to the heat shock protein 70 family.</text>
</comment>
<dbReference type="GO" id="GO:1990533">
    <property type="term" value="C:Dom34-Hbs1 complex"/>
    <property type="evidence" value="ECO:0007669"/>
    <property type="project" value="UniProtKB-ARBA"/>
</dbReference>
<dbReference type="InterPro" id="IPR042050">
    <property type="entry name" value="BIP_NBD"/>
</dbReference>
<comment type="subunit">
    <text evidence="21">Component of the Dom34-Hbs1 complex, also named Pelota-HBS1L complex, composed of dom34 and hbs1.</text>
</comment>
<keyword evidence="8" id="KW-0963">Cytoplasm</keyword>
<dbReference type="FunFam" id="3.30.420.40:FF:000026">
    <property type="entry name" value="Heat shock protein 70"/>
    <property type="match status" value="1"/>
</dbReference>
<dbReference type="PROSITE" id="PS00297">
    <property type="entry name" value="HSP70_1"/>
    <property type="match status" value="1"/>
</dbReference>
<dbReference type="InterPro" id="IPR005225">
    <property type="entry name" value="Small_GTP-bd"/>
</dbReference>
<feature type="region of interest" description="Disordered" evidence="24">
    <location>
        <begin position="278"/>
        <end position="318"/>
    </location>
</feature>
<dbReference type="InterPro" id="IPR027417">
    <property type="entry name" value="P-loop_NTPase"/>
</dbReference>
<feature type="compositionally biased region" description="Acidic residues" evidence="24">
    <location>
        <begin position="1"/>
        <end position="27"/>
    </location>
</feature>
<organism evidence="26 27">
    <name type="scientific">Claviceps purpurea (strain 20.1)</name>
    <name type="common">Ergot fungus</name>
    <name type="synonym">Sphacelia segetum</name>
    <dbReference type="NCBI Taxonomy" id="1111077"/>
    <lineage>
        <taxon>Eukaryota</taxon>
        <taxon>Fungi</taxon>
        <taxon>Dikarya</taxon>
        <taxon>Ascomycota</taxon>
        <taxon>Pezizomycotina</taxon>
        <taxon>Sordariomycetes</taxon>
        <taxon>Hypocreomycetidae</taxon>
        <taxon>Hypocreales</taxon>
        <taxon>Clavicipitaceae</taxon>
        <taxon>Claviceps</taxon>
    </lineage>
</organism>
<proteinExistence type="inferred from homology"/>
<dbReference type="FunFam" id="1.20.1270.10:FF:000009">
    <property type="entry name" value="DnaK-type molecular chaperone BiP"/>
    <property type="match status" value="1"/>
</dbReference>
<evidence type="ECO:0000313" key="27">
    <source>
        <dbReference type="Proteomes" id="UP000016801"/>
    </source>
</evidence>
<keyword evidence="13" id="KW-0067">ATP-binding</keyword>
<dbReference type="OrthoDB" id="342024at2759"/>
<evidence type="ECO:0000256" key="22">
    <source>
        <dbReference type="ARBA" id="ARBA00074866"/>
    </source>
</evidence>
<dbReference type="GO" id="GO:0005829">
    <property type="term" value="C:cytosol"/>
    <property type="evidence" value="ECO:0007669"/>
    <property type="project" value="GOC"/>
</dbReference>
<keyword evidence="10" id="KW-0547">Nucleotide-binding</keyword>
<dbReference type="InterPro" id="IPR013126">
    <property type="entry name" value="Hsp_70_fam"/>
</dbReference>
<dbReference type="Gene3D" id="2.40.30.10">
    <property type="entry name" value="Translation factors"/>
    <property type="match status" value="2"/>
</dbReference>
<feature type="domain" description="Tr-type G" evidence="25">
    <location>
        <begin position="437"/>
        <end position="659"/>
    </location>
</feature>
<evidence type="ECO:0000256" key="20">
    <source>
        <dbReference type="ARBA" id="ARBA00049117"/>
    </source>
</evidence>
<evidence type="ECO:0000256" key="24">
    <source>
        <dbReference type="SAM" id="MobiDB-lite"/>
    </source>
</evidence>
<keyword evidence="23" id="KW-0175">Coiled coil</keyword>
<evidence type="ECO:0000256" key="14">
    <source>
        <dbReference type="ARBA" id="ARBA00022845"/>
    </source>
</evidence>
<dbReference type="Pfam" id="PF00009">
    <property type="entry name" value="GTP_EFTU"/>
    <property type="match status" value="1"/>
</dbReference>
<dbReference type="Pfam" id="PF00012">
    <property type="entry name" value="HSP70"/>
    <property type="match status" value="1"/>
</dbReference>
<dbReference type="InterPro" id="IPR000795">
    <property type="entry name" value="T_Tr_GTP-bd_dom"/>
</dbReference>
<dbReference type="SUPFAM" id="SSF100934">
    <property type="entry name" value="Heat shock protein 70kD (HSP70), C-terminal subdomain"/>
    <property type="match status" value="1"/>
</dbReference>
<evidence type="ECO:0000256" key="16">
    <source>
        <dbReference type="ARBA" id="ARBA00023016"/>
    </source>
</evidence>
<dbReference type="SUPFAM" id="SSF53067">
    <property type="entry name" value="Actin-like ATPase domain"/>
    <property type="match status" value="2"/>
</dbReference>
<dbReference type="SUPFAM" id="SSF50465">
    <property type="entry name" value="EF-Tu/eEF-1alpha/eIF2-gamma C-terminal domain"/>
    <property type="match status" value="1"/>
</dbReference>
<dbReference type="PRINTS" id="PR00301">
    <property type="entry name" value="HEATSHOCK70"/>
</dbReference>
<dbReference type="EC" id="3.6.4.10" evidence="6"/>
<evidence type="ECO:0000256" key="8">
    <source>
        <dbReference type="ARBA" id="ARBA00022490"/>
    </source>
</evidence>
<dbReference type="Gene3D" id="3.30.30.30">
    <property type="match status" value="1"/>
</dbReference>
<dbReference type="PROSITE" id="PS00301">
    <property type="entry name" value="G_TR_1"/>
    <property type="match status" value="1"/>
</dbReference>
<dbReference type="eggNOG" id="KOG0100">
    <property type="taxonomic scope" value="Eukaryota"/>
</dbReference>
<dbReference type="PANTHER" id="PTHR19375">
    <property type="entry name" value="HEAT SHOCK PROTEIN 70KDA"/>
    <property type="match status" value="1"/>
</dbReference>